<dbReference type="VEuPathDB" id="AmoebaDB:ACA1_379970"/>
<keyword evidence="12" id="KW-1185">Reference proteome</keyword>
<dbReference type="InterPro" id="IPR044846">
    <property type="entry name" value="GH10"/>
</dbReference>
<keyword evidence="7" id="KW-0119">Carbohydrate metabolism</keyword>
<dbReference type="GeneID" id="14914984"/>
<evidence type="ECO:0000313" key="11">
    <source>
        <dbReference type="EMBL" id="ELR14384.1"/>
    </source>
</evidence>
<dbReference type="InterPro" id="IPR001000">
    <property type="entry name" value="GH10_dom"/>
</dbReference>
<evidence type="ECO:0000256" key="5">
    <source>
        <dbReference type="ARBA" id="ARBA00022729"/>
    </source>
</evidence>
<evidence type="ECO:0000256" key="8">
    <source>
        <dbReference type="ARBA" id="ARBA00023295"/>
    </source>
</evidence>
<evidence type="ECO:0000313" key="12">
    <source>
        <dbReference type="Proteomes" id="UP000011083"/>
    </source>
</evidence>
<keyword evidence="5" id="KW-0732">Signal</keyword>
<keyword evidence="9" id="KW-0624">Polysaccharide degradation</keyword>
<dbReference type="Proteomes" id="UP000011083">
    <property type="component" value="Unassembled WGS sequence"/>
</dbReference>
<dbReference type="EC" id="3.2.1.8" evidence="3"/>
<sequence length="338" mass="37607">MANPDRALTALEWLANASIPTRGHSLLWPSYRFTPPAAQGLDAAQLDAFIRDHFADELNHTRGQCYQWDVINEPYSNYDVQVDGLLGNQSIVEYYKLAQQLAPGVPLFLNDFGILAGYDTIHCNYTTTYIQWLVDQGAPVHGLGLQSHFSQGPVDMEEMWNRIQLFASIPIQKLAVTEFDLAVLDQELLADFTRDFMTLVFSCDKFDEFLVWGFWAGAHWLPDAAMFAANWTAKPNALAYADLVFNQWWTCHTHLETDTRGCVEVLAFKGWLVVELTNGTLVQSREIDKGAAQSLSVEALRLPWAVASPDDNVSSASGLVSSVMVVAGAVRSALVMLL</sequence>
<evidence type="ECO:0000259" key="10">
    <source>
        <dbReference type="PROSITE" id="PS51760"/>
    </source>
</evidence>
<keyword evidence="8" id="KW-0326">Glycosidase</keyword>
<dbReference type="SMART" id="SM00633">
    <property type="entry name" value="Glyco_10"/>
    <property type="match status" value="1"/>
</dbReference>
<dbReference type="AlphaFoldDB" id="L8GNI7"/>
<dbReference type="PRINTS" id="PR00134">
    <property type="entry name" value="GLHYDRLASE10"/>
</dbReference>
<proteinExistence type="inferred from homology"/>
<feature type="domain" description="GH10" evidence="10">
    <location>
        <begin position="1"/>
        <end position="243"/>
    </location>
</feature>
<evidence type="ECO:0000256" key="1">
    <source>
        <dbReference type="ARBA" id="ARBA00000681"/>
    </source>
</evidence>
<dbReference type="InterPro" id="IPR017853">
    <property type="entry name" value="GH"/>
</dbReference>
<dbReference type="Gene3D" id="3.20.20.80">
    <property type="entry name" value="Glycosidases"/>
    <property type="match status" value="1"/>
</dbReference>
<comment type="catalytic activity">
    <reaction evidence="1">
        <text>Endohydrolysis of (1-&gt;4)-beta-D-xylosidic linkages in xylans.</text>
        <dbReference type="EC" id="3.2.1.8"/>
    </reaction>
</comment>
<dbReference type="OrthoDB" id="3055998at2759"/>
<evidence type="ECO:0000256" key="7">
    <source>
        <dbReference type="ARBA" id="ARBA00023277"/>
    </source>
</evidence>
<dbReference type="PANTHER" id="PTHR31490">
    <property type="entry name" value="GLYCOSYL HYDROLASE"/>
    <property type="match status" value="1"/>
</dbReference>
<dbReference type="GO" id="GO:0031176">
    <property type="term" value="F:endo-1,4-beta-xylanase activity"/>
    <property type="evidence" value="ECO:0007669"/>
    <property type="project" value="UniProtKB-EC"/>
</dbReference>
<dbReference type="PROSITE" id="PS51760">
    <property type="entry name" value="GH10_2"/>
    <property type="match status" value="1"/>
</dbReference>
<evidence type="ECO:0000256" key="2">
    <source>
        <dbReference type="ARBA" id="ARBA00007495"/>
    </source>
</evidence>
<evidence type="ECO:0000256" key="4">
    <source>
        <dbReference type="ARBA" id="ARBA00022651"/>
    </source>
</evidence>
<accession>L8GNI7</accession>
<dbReference type="PANTHER" id="PTHR31490:SF88">
    <property type="entry name" value="BETA-XYLANASE"/>
    <property type="match status" value="1"/>
</dbReference>
<dbReference type="STRING" id="1257118.L8GNI7"/>
<protein>
    <recommendedName>
        <fullName evidence="3">endo-1,4-beta-xylanase</fullName>
        <ecNumber evidence="3">3.2.1.8</ecNumber>
    </recommendedName>
</protein>
<keyword evidence="6 11" id="KW-0378">Hydrolase</keyword>
<keyword evidence="4" id="KW-0858">Xylan degradation</keyword>
<comment type="similarity">
    <text evidence="2">Belongs to the glycosyl hydrolase 10 (cellulase F) family.</text>
</comment>
<dbReference type="GO" id="GO:0045493">
    <property type="term" value="P:xylan catabolic process"/>
    <property type="evidence" value="ECO:0007669"/>
    <property type="project" value="UniProtKB-KW"/>
</dbReference>
<reference evidence="11 12" key="1">
    <citation type="journal article" date="2013" name="Genome Biol.">
        <title>Genome of Acanthamoeba castellanii highlights extensive lateral gene transfer and early evolution of tyrosine kinase signaling.</title>
        <authorList>
            <person name="Clarke M."/>
            <person name="Lohan A.J."/>
            <person name="Liu B."/>
            <person name="Lagkouvardos I."/>
            <person name="Roy S."/>
            <person name="Zafar N."/>
            <person name="Bertelli C."/>
            <person name="Schilde C."/>
            <person name="Kianianmomeni A."/>
            <person name="Burglin T.R."/>
            <person name="Frech C."/>
            <person name="Turcotte B."/>
            <person name="Kopec K.O."/>
            <person name="Synnott J.M."/>
            <person name="Choo C."/>
            <person name="Paponov I."/>
            <person name="Finkler A."/>
            <person name="Soon Heng Tan C."/>
            <person name="Hutchins A.P."/>
            <person name="Weinmeier T."/>
            <person name="Rattei T."/>
            <person name="Chu J.S."/>
            <person name="Gimenez G."/>
            <person name="Irimia M."/>
            <person name="Rigden D.J."/>
            <person name="Fitzpatrick D.A."/>
            <person name="Lorenzo-Morales J."/>
            <person name="Bateman A."/>
            <person name="Chiu C.H."/>
            <person name="Tang P."/>
            <person name="Hegemann P."/>
            <person name="Fromm H."/>
            <person name="Raoult D."/>
            <person name="Greub G."/>
            <person name="Miranda-Saavedra D."/>
            <person name="Chen N."/>
            <person name="Nash P."/>
            <person name="Ginger M.L."/>
            <person name="Horn M."/>
            <person name="Schaap P."/>
            <person name="Caler L."/>
            <person name="Loftus B."/>
        </authorList>
    </citation>
    <scope>NUCLEOTIDE SEQUENCE [LARGE SCALE GENOMIC DNA]</scope>
    <source>
        <strain evidence="11 12">Neff</strain>
    </source>
</reference>
<dbReference type="EMBL" id="KB008053">
    <property type="protein sequence ID" value="ELR14384.1"/>
    <property type="molecule type" value="Genomic_DNA"/>
</dbReference>
<evidence type="ECO:0000256" key="9">
    <source>
        <dbReference type="ARBA" id="ARBA00023326"/>
    </source>
</evidence>
<name>L8GNI7_ACACF</name>
<evidence type="ECO:0000256" key="3">
    <source>
        <dbReference type="ARBA" id="ARBA00012590"/>
    </source>
</evidence>
<gene>
    <name evidence="11" type="ORF">ACA1_379970</name>
</gene>
<organism evidence="11 12">
    <name type="scientific">Acanthamoeba castellanii (strain ATCC 30010 / Neff)</name>
    <dbReference type="NCBI Taxonomy" id="1257118"/>
    <lineage>
        <taxon>Eukaryota</taxon>
        <taxon>Amoebozoa</taxon>
        <taxon>Discosea</taxon>
        <taxon>Longamoebia</taxon>
        <taxon>Centramoebida</taxon>
        <taxon>Acanthamoebidae</taxon>
        <taxon>Acanthamoeba</taxon>
    </lineage>
</organism>
<dbReference type="SUPFAM" id="SSF51445">
    <property type="entry name" value="(Trans)glycosidases"/>
    <property type="match status" value="1"/>
</dbReference>
<dbReference type="KEGG" id="acan:ACA1_379970"/>
<dbReference type="Pfam" id="PF00331">
    <property type="entry name" value="Glyco_hydro_10"/>
    <property type="match status" value="1"/>
</dbReference>
<evidence type="ECO:0000256" key="6">
    <source>
        <dbReference type="ARBA" id="ARBA00022801"/>
    </source>
</evidence>
<dbReference type="RefSeq" id="XP_004336397.1">
    <property type="nucleotide sequence ID" value="XM_004336349.1"/>
</dbReference>